<keyword evidence="1" id="KW-0812">Transmembrane</keyword>
<feature type="transmembrane region" description="Helical" evidence="1">
    <location>
        <begin position="118"/>
        <end position="139"/>
    </location>
</feature>
<feature type="transmembrane region" description="Helical" evidence="1">
    <location>
        <begin position="1403"/>
        <end position="1425"/>
    </location>
</feature>
<reference evidence="2" key="1">
    <citation type="submission" date="2021-01" db="EMBL/GenBank/DDBJ databases">
        <authorList>
            <consortium name="Genoscope - CEA"/>
            <person name="William W."/>
        </authorList>
    </citation>
    <scope>NUCLEOTIDE SEQUENCE</scope>
</reference>
<feature type="transmembrane region" description="Helical" evidence="1">
    <location>
        <begin position="145"/>
        <end position="166"/>
    </location>
</feature>
<dbReference type="PANTHER" id="PTHR31600:SF2">
    <property type="entry name" value="GAMETE ENRICHED GENE 10 PROTEIN-RELATED"/>
    <property type="match status" value="1"/>
</dbReference>
<dbReference type="OMA" id="CDIAMDA"/>
<gene>
    <name evidence="2" type="ORF">POCTA_138.1.T1260105</name>
</gene>
<dbReference type="OrthoDB" id="302971at2759"/>
<dbReference type="Proteomes" id="UP000683925">
    <property type="component" value="Unassembled WGS sequence"/>
</dbReference>
<proteinExistence type="predicted"/>
<name>A0A8S1XM39_PAROT</name>
<evidence type="ECO:0000313" key="3">
    <source>
        <dbReference type="Proteomes" id="UP000683925"/>
    </source>
</evidence>
<feature type="transmembrane region" description="Helical" evidence="1">
    <location>
        <begin position="1066"/>
        <end position="1087"/>
    </location>
</feature>
<dbReference type="EMBL" id="CAJJDP010000126">
    <property type="protein sequence ID" value="CAD8202153.1"/>
    <property type="molecule type" value="Genomic_DNA"/>
</dbReference>
<feature type="transmembrane region" description="Helical" evidence="1">
    <location>
        <begin position="257"/>
        <end position="274"/>
    </location>
</feature>
<feature type="transmembrane region" description="Helical" evidence="1">
    <location>
        <begin position="209"/>
        <end position="227"/>
    </location>
</feature>
<accession>A0A8S1XM39</accession>
<organism evidence="2 3">
    <name type="scientific">Paramecium octaurelia</name>
    <dbReference type="NCBI Taxonomy" id="43137"/>
    <lineage>
        <taxon>Eukaryota</taxon>
        <taxon>Sar</taxon>
        <taxon>Alveolata</taxon>
        <taxon>Ciliophora</taxon>
        <taxon>Intramacronucleata</taxon>
        <taxon>Oligohymenophorea</taxon>
        <taxon>Peniculida</taxon>
        <taxon>Parameciidae</taxon>
        <taxon>Paramecium</taxon>
    </lineage>
</organism>
<protein>
    <recommendedName>
        <fullName evidence="4">Transmembrane protein</fullName>
    </recommendedName>
</protein>
<feature type="transmembrane region" description="Helical" evidence="1">
    <location>
        <begin position="186"/>
        <end position="203"/>
    </location>
</feature>
<keyword evidence="1" id="KW-0472">Membrane</keyword>
<dbReference type="PANTHER" id="PTHR31600">
    <property type="entry name" value="TINY MACROCYSTS PROTEIN B-RELATED"/>
    <property type="match status" value="1"/>
</dbReference>
<evidence type="ECO:0000313" key="2">
    <source>
        <dbReference type="EMBL" id="CAD8202153.1"/>
    </source>
</evidence>
<evidence type="ECO:0008006" key="4">
    <source>
        <dbReference type="Google" id="ProtNLM"/>
    </source>
</evidence>
<feature type="transmembrane region" description="Helical" evidence="1">
    <location>
        <begin position="873"/>
        <end position="893"/>
    </location>
</feature>
<feature type="transmembrane region" description="Helical" evidence="1">
    <location>
        <begin position="905"/>
        <end position="925"/>
    </location>
</feature>
<evidence type="ECO:0000256" key="1">
    <source>
        <dbReference type="SAM" id="Phobius"/>
    </source>
</evidence>
<feature type="transmembrane region" description="Helical" evidence="1">
    <location>
        <begin position="1172"/>
        <end position="1194"/>
    </location>
</feature>
<feature type="transmembrane region" description="Helical" evidence="1">
    <location>
        <begin position="86"/>
        <end position="106"/>
    </location>
</feature>
<sequence>MIVKILLKTYMALQAFSNQYLLALNDLVYERNQDHIFQIIIVQIFIILHELQQIELSSNPNFNYLILEIAKRYRISFLLPVNSISALYVIATFTIISFVSIIVVTISYMQKLIQSNSIIYYVLSINHYLLIIPIFFAGFQEMNQQAVNGISIVCMLLSFTIEIFNLTLNTKLHFIETEGAYYSTKMHFIQIMFNILFCLMRAIAPQKFLIIQIFQIVLKLIYCISIIQKQDRNTTFQLSIQTIIIIQILLNTFKLDWCQIMIYFILGITLTIAIRQKIILHHILDNNQVSLLKLQIHNLVQFNKKKKIIEILIASQIQYASLDAFQIVKHFDTFDQKIQYIDHLKNKNCMKGLLLLSKIKSDKFTYLQQLKLQTLRIKFNTHCKRYYSQQEEIKLATKVLIVEDKVIMILNKISRLKIEFLLQLKSDQEEQAYIKAILRGFNKITQELQNQQHQFESLIDLTQLRMKYLPQSDILTLKHIAKFYQNFYLDFEKAQYIRNKILDRISWNKMLNLQIEACQSLVIQISYLKEFGKICQLNLQRLKQTFPNLKTMPQNMSDILPPFWKDSYYKLIQTYLDSSSNSKNQFEGILNNDPYIQPCQIYLSYELTPDDIIINQLIIIEKLTPQILWFNSDGKILGISKEIYEHLIQKSGNAYTQQLKINEFLENAMIQFYIGEIYSQVLQFQSLTLQDQYTIKTSTQWKFPLNHKKCFDKVKQFYNEEVSLTSKKSLQQIFYSQSTKNMFNNFKQKVTIAQATDPKIQNIPIKIIKPNYQESISKLVISSKSISIDIEYELNFKIYEQIEGDQIVFFSMNFLQVEGLKSHISQDQYIQQGLNHLLNNIQQSEQQQSNLEQNQVQGESLISHKGHYRHIKISLFLLFIVSLILIILSYFNISANQSDIKVFEYYYDYAIYPQAITFAYAALFLNQWNRQCSMSKLYNLSELVEKSRLGSLEFVNGIFLARYNTDSMGCYLLSLDINQETIIADYYSNDTLQRDELNYLQFFDIARTKMDKMHRENLINYMTPLEDYSTLNSSSFIRQNVIKIFVFCDIAMDALVQIVLDKIEQSTLQFNIILIIEGGLALIIILVQSKTMFNSSDLKNRIFQLLSHLNHDTIHEIIIQLGEMNPYHTMTSTIQNQSTINNQQSSRLIKQKATLQINHKLINHKYQSLKSFMLPLTYFIIFLTLGLSVSFLHLEYYSQYKQSLRTTFQFVKLKKIFDSSVLLGELIKTEYLINSDSLQHINQIEIISQFFNYTDQLLPIINNIIDEVMENDIFNSSTQDLIMTALQGNLCENFQNFYYFCNISSTLNYTEKDITYMYLTQGISGMMQKYQSLLQSEFSFERDSLQYQTNTTLLQEFLDSQIHQNIFVQYFYDMEYLVFTSFHYFYDQTLALGQEVKDKLSYFFLYSGLISLALITVEFLIWYYLEDQEFTQLKFIITLLPQSLLRNRNISRLVLRTFTQIY</sequence>
<keyword evidence="1" id="KW-1133">Transmembrane helix</keyword>
<feature type="transmembrane region" description="Helical" evidence="1">
    <location>
        <begin position="234"/>
        <end position="251"/>
    </location>
</feature>
<dbReference type="InterPro" id="IPR052994">
    <property type="entry name" value="Tiny_macrocysts_regulators"/>
</dbReference>
<comment type="caution">
    <text evidence="2">The sequence shown here is derived from an EMBL/GenBank/DDBJ whole genome shotgun (WGS) entry which is preliminary data.</text>
</comment>
<keyword evidence="3" id="KW-1185">Reference proteome</keyword>